<proteinExistence type="predicted"/>
<organism evidence="2 3">
    <name type="scientific">Amycolatopsis alba DSM 44262</name>
    <dbReference type="NCBI Taxonomy" id="1125972"/>
    <lineage>
        <taxon>Bacteria</taxon>
        <taxon>Bacillati</taxon>
        <taxon>Actinomycetota</taxon>
        <taxon>Actinomycetes</taxon>
        <taxon>Pseudonocardiales</taxon>
        <taxon>Pseudonocardiaceae</taxon>
        <taxon>Amycolatopsis</taxon>
    </lineage>
</organism>
<dbReference type="SUPFAM" id="SSF55729">
    <property type="entry name" value="Acyl-CoA N-acyltransferases (Nat)"/>
    <property type="match status" value="1"/>
</dbReference>
<dbReference type="PANTHER" id="PTHR43441">
    <property type="entry name" value="RIBOSOMAL-PROTEIN-SERINE ACETYLTRANSFERASE"/>
    <property type="match status" value="1"/>
</dbReference>
<gene>
    <name evidence="2" type="ORF">CFP75_21625</name>
</gene>
<dbReference type="PROSITE" id="PS51186">
    <property type="entry name" value="GNAT"/>
    <property type="match status" value="1"/>
</dbReference>
<dbReference type="GO" id="GO:1990189">
    <property type="term" value="F:protein N-terminal-serine acetyltransferase activity"/>
    <property type="evidence" value="ECO:0007669"/>
    <property type="project" value="TreeGrafter"/>
</dbReference>
<dbReference type="AlphaFoldDB" id="A0A229RQ83"/>
<dbReference type="GO" id="GO:0005737">
    <property type="term" value="C:cytoplasm"/>
    <property type="evidence" value="ECO:0007669"/>
    <property type="project" value="TreeGrafter"/>
</dbReference>
<dbReference type="GO" id="GO:0008999">
    <property type="term" value="F:protein-N-terminal-alanine acetyltransferase activity"/>
    <property type="evidence" value="ECO:0007669"/>
    <property type="project" value="TreeGrafter"/>
</dbReference>
<dbReference type="Pfam" id="PF13302">
    <property type="entry name" value="Acetyltransf_3"/>
    <property type="match status" value="1"/>
</dbReference>
<evidence type="ECO:0000259" key="1">
    <source>
        <dbReference type="PROSITE" id="PS51186"/>
    </source>
</evidence>
<dbReference type="PANTHER" id="PTHR43441:SF10">
    <property type="entry name" value="ACETYLTRANSFERASE"/>
    <property type="match status" value="1"/>
</dbReference>
<keyword evidence="3" id="KW-1185">Reference proteome</keyword>
<reference evidence="2 3" key="1">
    <citation type="submission" date="2017-07" db="EMBL/GenBank/DDBJ databases">
        <title>Amycolatopsis alba DSM 44262 Genome sequencing and assembly.</title>
        <authorList>
            <person name="Kaur N."/>
            <person name="Mayilraj S."/>
        </authorList>
    </citation>
    <scope>NUCLEOTIDE SEQUENCE [LARGE SCALE GENOMIC DNA]</scope>
    <source>
        <strain evidence="2 3">DSM 44262</strain>
    </source>
</reference>
<evidence type="ECO:0000313" key="2">
    <source>
        <dbReference type="EMBL" id="OXM48564.1"/>
    </source>
</evidence>
<evidence type="ECO:0000313" key="3">
    <source>
        <dbReference type="Proteomes" id="UP000215563"/>
    </source>
</evidence>
<dbReference type="InterPro" id="IPR051908">
    <property type="entry name" value="Ribosomal_N-acetyltransferase"/>
</dbReference>
<keyword evidence="2" id="KW-0808">Transferase</keyword>
<dbReference type="OrthoDB" id="3829771at2"/>
<dbReference type="InterPro" id="IPR016181">
    <property type="entry name" value="Acyl_CoA_acyltransferase"/>
</dbReference>
<dbReference type="EMBL" id="NMQU01000061">
    <property type="protein sequence ID" value="OXM48564.1"/>
    <property type="molecule type" value="Genomic_DNA"/>
</dbReference>
<dbReference type="Proteomes" id="UP000215563">
    <property type="component" value="Unassembled WGS sequence"/>
</dbReference>
<dbReference type="InterPro" id="IPR000182">
    <property type="entry name" value="GNAT_dom"/>
</dbReference>
<comment type="caution">
    <text evidence="2">The sequence shown here is derived from an EMBL/GenBank/DDBJ whole genome shotgun (WGS) entry which is preliminary data.</text>
</comment>
<protein>
    <submittedName>
        <fullName evidence="2">N-acetyltransferase</fullName>
    </submittedName>
</protein>
<name>A0A229RQ83_AMYAL</name>
<dbReference type="Gene3D" id="3.40.630.30">
    <property type="match status" value="1"/>
</dbReference>
<accession>A0A229RQ83</accession>
<feature type="domain" description="N-acetyltransferase" evidence="1">
    <location>
        <begin position="16"/>
        <end position="170"/>
    </location>
</feature>
<dbReference type="RefSeq" id="WP_020637176.1">
    <property type="nucleotide sequence ID" value="NZ_KB913032.1"/>
</dbReference>
<sequence>MTAPWSEQVRLTGEGLVLREWSESDVAFMPGLFDNPAVARFTPLPSPFDEVAAKAHYAKYVSSRAEGKGLRLTITTGGDEPLGEVVLLLKEGLSGPAELGYAVGPAHRGQDLAARSLRVLTAYAQDLGLSPLKLQIDAGNSASEAVARRAGYALTDAPPEAKVEKGLKITLLTWEYSGS</sequence>